<feature type="non-terminal residue" evidence="1">
    <location>
        <position position="104"/>
    </location>
</feature>
<reference evidence="1 2" key="1">
    <citation type="submission" date="2020-04" db="EMBL/GenBank/DDBJ databases">
        <title>Perkinsus olseni comparative genomics.</title>
        <authorList>
            <person name="Bogema D.R."/>
        </authorList>
    </citation>
    <scope>NUCLEOTIDE SEQUENCE [LARGE SCALE GENOMIC DNA]</scope>
    <source>
        <strain evidence="1">ATCC PRA-205</strain>
    </source>
</reference>
<organism evidence="1 2">
    <name type="scientific">Perkinsus olseni</name>
    <name type="common">Perkinsus atlanticus</name>
    <dbReference type="NCBI Taxonomy" id="32597"/>
    <lineage>
        <taxon>Eukaryota</taxon>
        <taxon>Sar</taxon>
        <taxon>Alveolata</taxon>
        <taxon>Perkinsozoa</taxon>
        <taxon>Perkinsea</taxon>
        <taxon>Perkinsida</taxon>
        <taxon>Perkinsidae</taxon>
        <taxon>Perkinsus</taxon>
    </lineage>
</organism>
<evidence type="ECO:0000313" key="1">
    <source>
        <dbReference type="EMBL" id="KAF4725861.1"/>
    </source>
</evidence>
<proteinExistence type="predicted"/>
<evidence type="ECO:0000313" key="2">
    <source>
        <dbReference type="Proteomes" id="UP000574390"/>
    </source>
</evidence>
<dbReference type="EMBL" id="JABANM010018583">
    <property type="protein sequence ID" value="KAF4725861.1"/>
    <property type="molecule type" value="Genomic_DNA"/>
</dbReference>
<name>A0A7J6RZI9_PEROL</name>
<sequence>LVSEDVPTRQSMTFNDHEGMIETVIGYIDQPQDGQLRVIDVSYVEYLGNKSVNFIAMFDEEALKAFNSFRIKPSASGSAAGILQLFREQSRDYKSLKRHLMRSF</sequence>
<gene>
    <name evidence="1" type="ORF">FOZ62_019167</name>
</gene>
<accession>A0A7J6RZI9</accession>
<feature type="non-terminal residue" evidence="1">
    <location>
        <position position="1"/>
    </location>
</feature>
<dbReference type="Proteomes" id="UP000574390">
    <property type="component" value="Unassembled WGS sequence"/>
</dbReference>
<dbReference type="AlphaFoldDB" id="A0A7J6RZI9"/>
<protein>
    <submittedName>
        <fullName evidence="1">Uncharacterized protein</fullName>
    </submittedName>
</protein>
<comment type="caution">
    <text evidence="1">The sequence shown here is derived from an EMBL/GenBank/DDBJ whole genome shotgun (WGS) entry which is preliminary data.</text>
</comment>